<evidence type="ECO:0000256" key="3">
    <source>
        <dbReference type="ARBA" id="ARBA00012737"/>
    </source>
</evidence>
<comment type="pathway">
    <text evidence="1">Amino-acid biosynthesis; L-asparagine biosynthesis; L-asparagine from L-aspartate (L-Gln route): step 1/1.</text>
</comment>
<comment type="caution">
    <text evidence="8">The sequence shown here is derived from an EMBL/GenBank/DDBJ whole genome shotgun (WGS) entry which is preliminary data.</text>
</comment>
<comment type="catalytic activity">
    <reaction evidence="5">
        <text>L-aspartate + L-glutamine + ATP + H2O = L-asparagine + L-glutamate + AMP + diphosphate + H(+)</text>
        <dbReference type="Rhea" id="RHEA:12228"/>
        <dbReference type="ChEBI" id="CHEBI:15377"/>
        <dbReference type="ChEBI" id="CHEBI:15378"/>
        <dbReference type="ChEBI" id="CHEBI:29985"/>
        <dbReference type="ChEBI" id="CHEBI:29991"/>
        <dbReference type="ChEBI" id="CHEBI:30616"/>
        <dbReference type="ChEBI" id="CHEBI:33019"/>
        <dbReference type="ChEBI" id="CHEBI:58048"/>
        <dbReference type="ChEBI" id="CHEBI:58359"/>
        <dbReference type="ChEBI" id="CHEBI:456215"/>
        <dbReference type="EC" id="6.3.5.4"/>
    </reaction>
</comment>
<dbReference type="InterPro" id="IPR029055">
    <property type="entry name" value="Ntn_hydrolases_N"/>
</dbReference>
<evidence type="ECO:0000256" key="2">
    <source>
        <dbReference type="ARBA" id="ARBA00005752"/>
    </source>
</evidence>
<dbReference type="SUPFAM" id="SSF56235">
    <property type="entry name" value="N-terminal nucleophile aminohydrolases (Ntn hydrolases)"/>
    <property type="match status" value="1"/>
</dbReference>
<accession>A0A1X1W9I8</accession>
<evidence type="ECO:0000256" key="5">
    <source>
        <dbReference type="ARBA" id="ARBA00048741"/>
    </source>
</evidence>
<protein>
    <recommendedName>
        <fullName evidence="3">asparagine synthase (glutamine-hydrolyzing)</fullName>
        <ecNumber evidence="3">6.3.5.4</ecNumber>
    </recommendedName>
</protein>
<dbReference type="PIRSF" id="PIRSF001589">
    <property type="entry name" value="Asn_synthetase_glu-h"/>
    <property type="match status" value="1"/>
</dbReference>
<evidence type="ECO:0000313" key="10">
    <source>
        <dbReference type="Proteomes" id="UP001084650"/>
    </source>
</evidence>
<name>A0A1X1W9I8_MYCIR</name>
<evidence type="ECO:0000313" key="9">
    <source>
        <dbReference type="Proteomes" id="UP000193622"/>
    </source>
</evidence>
<dbReference type="SUPFAM" id="SSF52402">
    <property type="entry name" value="Adenine nucleotide alpha hydrolases-like"/>
    <property type="match status" value="1"/>
</dbReference>
<organism evidence="8 9">
    <name type="scientific">Mycolicibacterium iranicum</name>
    <name type="common">Mycobacterium iranicum</name>
    <dbReference type="NCBI Taxonomy" id="912594"/>
    <lineage>
        <taxon>Bacteria</taxon>
        <taxon>Bacillati</taxon>
        <taxon>Actinomycetota</taxon>
        <taxon>Actinomycetes</taxon>
        <taxon>Mycobacteriales</taxon>
        <taxon>Mycobacteriaceae</taxon>
        <taxon>Mycolicibacterium</taxon>
    </lineage>
</organism>
<evidence type="ECO:0000313" key="7">
    <source>
        <dbReference type="EMBL" id="MCZ0730528.1"/>
    </source>
</evidence>
<dbReference type="PANTHER" id="PTHR43284:SF1">
    <property type="entry name" value="ASPARAGINE SYNTHETASE"/>
    <property type="match status" value="1"/>
</dbReference>
<dbReference type="GO" id="GO:0006529">
    <property type="term" value="P:asparagine biosynthetic process"/>
    <property type="evidence" value="ECO:0007669"/>
    <property type="project" value="UniProtKB-KW"/>
</dbReference>
<proteinExistence type="inferred from homology"/>
<dbReference type="Proteomes" id="UP000193622">
    <property type="component" value="Unassembled WGS sequence"/>
</dbReference>
<evidence type="ECO:0000256" key="4">
    <source>
        <dbReference type="ARBA" id="ARBA00022888"/>
    </source>
</evidence>
<dbReference type="InterPro" id="IPR006426">
    <property type="entry name" value="Asn_synth_AEB"/>
</dbReference>
<dbReference type="InterPro" id="IPR014729">
    <property type="entry name" value="Rossmann-like_a/b/a_fold"/>
</dbReference>
<sequence>MTPKSSPLQGFLVALSDNAVCQGWPAAEVADGASVWFHGYLAEPARLCAELGLDRRASAGRIVSAAWRRWRTAVTERVIGEYAALRVADSDAVLMGDQMGLRPLYIATRPSGIVVSTDLGALARETGAWRELDEEYLADLLAAGIHLGTRTPYRTIRRLGMGEFAAWRSGRLTVTGGWRPTVAPIPGTAREHEERLRTTVEGAVAGAMPTHGVAAVELSGGLDTSTVLAVAARQAPVEAVSFVHPGSPGSDESAWIQEALQATPVRWHPIDATKHGIFAAGPDFGTFLAAPSRRILNWASTEAEDDITARLGASTILTGEGGDAVFLAGLLPWYLADLLRTGRWARLHKEMKAWDAQSDVRRSATFWLRRSAIDGLRRWREGRTLTLHPPRPLSAMAPWLARAYVDAYRLQDRTDRTTSLRASSVHAQAAVENVVRCAEFARSRQIIPSRTADTRHPLLAPALVELAIRTPWEVGVDPRIDRAVQRYAFAGVVSDSVLRRRSKTIADEAVVNGFRRHPRWQEYLRDNPLIVQRGYVEADTWSRALHSVGRSGSVAQLYSAVQIEVWLRHLSAAGNPVLIGSADGPPRNSRHY</sequence>
<dbReference type="Pfam" id="PF00733">
    <property type="entry name" value="Asn_synthase"/>
    <property type="match status" value="1"/>
</dbReference>
<gene>
    <name evidence="8" type="ORF">AWC12_26590</name>
    <name evidence="7" type="ORF">OY187_20980</name>
</gene>
<dbReference type="EMBL" id="LQPC01000054">
    <property type="protein sequence ID" value="ORV83188.1"/>
    <property type="molecule type" value="Genomic_DNA"/>
</dbReference>
<dbReference type="EC" id="6.3.5.4" evidence="3"/>
<dbReference type="Gene3D" id="3.40.50.620">
    <property type="entry name" value="HUPs"/>
    <property type="match status" value="1"/>
</dbReference>
<dbReference type="PANTHER" id="PTHR43284">
    <property type="entry name" value="ASPARAGINE SYNTHETASE (GLUTAMINE-HYDROLYZING)"/>
    <property type="match status" value="1"/>
</dbReference>
<feature type="domain" description="Asparagine synthetase" evidence="6">
    <location>
        <begin position="196"/>
        <end position="568"/>
    </location>
</feature>
<comment type="similarity">
    <text evidence="2">Belongs to the asparagine synthetase family.</text>
</comment>
<evidence type="ECO:0000259" key="6">
    <source>
        <dbReference type="Pfam" id="PF00733"/>
    </source>
</evidence>
<keyword evidence="10" id="KW-1185">Reference proteome</keyword>
<reference evidence="7" key="2">
    <citation type="submission" date="2022-12" db="EMBL/GenBank/DDBJ databases">
        <title>Whole genome sequence of Mycolicibacterium iranicum strain SBH312.</title>
        <authorList>
            <person name="Jani J."/>
            <person name="Arifin Mustapha Z."/>
            <person name="Ahmed K."/>
            <person name="Kai Ling C."/>
        </authorList>
    </citation>
    <scope>NUCLEOTIDE SEQUENCE</scope>
    <source>
        <strain evidence="7">SBH312</strain>
    </source>
</reference>
<keyword evidence="4" id="KW-0061">Asparagine biosynthesis</keyword>
<dbReference type="AlphaFoldDB" id="A0A1X1W9I8"/>
<dbReference type="Proteomes" id="UP001084650">
    <property type="component" value="Unassembled WGS sequence"/>
</dbReference>
<dbReference type="EMBL" id="JAPQYE010000010">
    <property type="protein sequence ID" value="MCZ0730528.1"/>
    <property type="molecule type" value="Genomic_DNA"/>
</dbReference>
<reference evidence="8 9" key="1">
    <citation type="submission" date="2016-01" db="EMBL/GenBank/DDBJ databases">
        <title>The new phylogeny of the genus Mycobacterium.</title>
        <authorList>
            <person name="Tarcisio F."/>
            <person name="Conor M."/>
            <person name="Antonella G."/>
            <person name="Elisabetta G."/>
            <person name="Giulia F.S."/>
            <person name="Sara T."/>
            <person name="Anna F."/>
            <person name="Clotilde B."/>
            <person name="Roberto B."/>
            <person name="Veronica D.S."/>
            <person name="Fabio R."/>
            <person name="Monica P."/>
            <person name="Olivier J."/>
            <person name="Enrico T."/>
            <person name="Nicola S."/>
        </authorList>
    </citation>
    <scope>NUCLEOTIDE SEQUENCE [LARGE SCALE GENOMIC DNA]</scope>
    <source>
        <strain evidence="8 9">DSM 45541</strain>
    </source>
</reference>
<evidence type="ECO:0000256" key="1">
    <source>
        <dbReference type="ARBA" id="ARBA00005187"/>
    </source>
</evidence>
<dbReference type="Gene3D" id="3.60.20.10">
    <property type="entry name" value="Glutamine Phosphoribosylpyrophosphate, subunit 1, domain 1"/>
    <property type="match status" value="1"/>
</dbReference>
<evidence type="ECO:0000313" key="8">
    <source>
        <dbReference type="EMBL" id="ORV83188.1"/>
    </source>
</evidence>
<dbReference type="InterPro" id="IPR001962">
    <property type="entry name" value="Asn_synthase"/>
</dbReference>
<keyword evidence="4" id="KW-0028">Amino-acid biosynthesis</keyword>
<dbReference type="GO" id="GO:0004066">
    <property type="term" value="F:asparagine synthase (glutamine-hydrolyzing) activity"/>
    <property type="evidence" value="ECO:0007669"/>
    <property type="project" value="UniProtKB-EC"/>
</dbReference>
<dbReference type="RefSeq" id="WP_024447769.1">
    <property type="nucleotide sequence ID" value="NZ_JAPQYE010000010.1"/>
</dbReference>
<dbReference type="InterPro" id="IPR051786">
    <property type="entry name" value="ASN_synthetase/amidase"/>
</dbReference>